<dbReference type="OrthoDB" id="125166at2759"/>
<organism evidence="2 3">
    <name type="scientific">Phytophthora fragariaefolia</name>
    <dbReference type="NCBI Taxonomy" id="1490495"/>
    <lineage>
        <taxon>Eukaryota</taxon>
        <taxon>Sar</taxon>
        <taxon>Stramenopiles</taxon>
        <taxon>Oomycota</taxon>
        <taxon>Peronosporomycetes</taxon>
        <taxon>Peronosporales</taxon>
        <taxon>Peronosporaceae</taxon>
        <taxon>Phytophthora</taxon>
    </lineage>
</organism>
<name>A0A9W7D3J2_9STRA</name>
<dbReference type="Proteomes" id="UP001165121">
    <property type="component" value="Unassembled WGS sequence"/>
</dbReference>
<proteinExistence type="predicted"/>
<keyword evidence="3" id="KW-1185">Reference proteome</keyword>
<dbReference type="EMBL" id="BSXT01003117">
    <property type="protein sequence ID" value="GMF52653.1"/>
    <property type="molecule type" value="Genomic_DNA"/>
</dbReference>
<dbReference type="AlphaFoldDB" id="A0A9W7D3J2"/>
<sequence length="136" mass="15456">MEQLLAIDSPETFIQHMTTLFATQRATRAKDRTAASPAISDQGMQSSKGDTTVSFDSGHRLEESPDTVDTDQGVKKRQRTCKVCAIYKTKPRKFTKYFCHDCSDGNRRYATAGSYRLRTIRLTHCSYQQVHVQRST</sequence>
<reference evidence="2" key="1">
    <citation type="submission" date="2023-04" db="EMBL/GenBank/DDBJ databases">
        <title>Phytophthora fragariaefolia NBRC 109709.</title>
        <authorList>
            <person name="Ichikawa N."/>
            <person name="Sato H."/>
            <person name="Tonouchi N."/>
        </authorList>
    </citation>
    <scope>NUCLEOTIDE SEQUENCE</scope>
    <source>
        <strain evidence="2">NBRC 109709</strain>
    </source>
</reference>
<evidence type="ECO:0000313" key="3">
    <source>
        <dbReference type="Proteomes" id="UP001165121"/>
    </source>
</evidence>
<feature type="compositionally biased region" description="Polar residues" evidence="1">
    <location>
        <begin position="42"/>
        <end position="55"/>
    </location>
</feature>
<protein>
    <submittedName>
        <fullName evidence="2">Unnamed protein product</fullName>
    </submittedName>
</protein>
<comment type="caution">
    <text evidence="2">The sequence shown here is derived from an EMBL/GenBank/DDBJ whole genome shotgun (WGS) entry which is preliminary data.</text>
</comment>
<gene>
    <name evidence="2" type="ORF">Pfra01_002160300</name>
</gene>
<evidence type="ECO:0000256" key="1">
    <source>
        <dbReference type="SAM" id="MobiDB-lite"/>
    </source>
</evidence>
<accession>A0A9W7D3J2</accession>
<evidence type="ECO:0000313" key="2">
    <source>
        <dbReference type="EMBL" id="GMF52653.1"/>
    </source>
</evidence>
<feature type="region of interest" description="Disordered" evidence="1">
    <location>
        <begin position="28"/>
        <end position="72"/>
    </location>
</feature>